<dbReference type="Gene3D" id="3.30.160.250">
    <property type="match status" value="1"/>
</dbReference>
<dbReference type="AlphaFoldDB" id="D5BUR7"/>
<dbReference type="SUPFAM" id="SSF143100">
    <property type="entry name" value="TTHA1013/TTHA0281-like"/>
    <property type="match status" value="1"/>
</dbReference>
<dbReference type="EMBL" id="CP001798">
    <property type="protein sequence ID" value="ADE13467.1"/>
    <property type="molecule type" value="Genomic_DNA"/>
</dbReference>
<dbReference type="RefSeq" id="WP_013031363.1">
    <property type="nucleotide sequence ID" value="NC_013960.1"/>
</dbReference>
<gene>
    <name evidence="1" type="ordered locus">Nhal_0266</name>
</gene>
<evidence type="ECO:0000313" key="1">
    <source>
        <dbReference type="EMBL" id="ADE13467.1"/>
    </source>
</evidence>
<dbReference type="OrthoDB" id="5471925at2"/>
<protein>
    <recommendedName>
        <fullName evidence="3">HicB-like antitoxin of toxin-antitoxin system domain-containing protein</fullName>
    </recommendedName>
</protein>
<dbReference type="HOGENOM" id="CLU_114047_7_0_6"/>
<sequence>MNNTYRAILERDGDWYIAYCPEVPGASGLGHTKEEARESLATAIVLILENHRENALRELLDDAEQDAITVA</sequence>
<dbReference type="KEGG" id="nhl:Nhal_0266"/>
<proteinExistence type="predicted"/>
<keyword evidence="2" id="KW-1185">Reference proteome</keyword>
<dbReference type="InterPro" id="IPR051404">
    <property type="entry name" value="TA_system_antitoxin"/>
</dbReference>
<dbReference type="Proteomes" id="UP000001844">
    <property type="component" value="Chromosome"/>
</dbReference>
<evidence type="ECO:0008006" key="3">
    <source>
        <dbReference type="Google" id="ProtNLM"/>
    </source>
</evidence>
<name>D5BUR7_NITHN</name>
<dbReference type="STRING" id="472759.Nhal_0266"/>
<evidence type="ECO:0000313" key="2">
    <source>
        <dbReference type="Proteomes" id="UP000001844"/>
    </source>
</evidence>
<dbReference type="InterPro" id="IPR035069">
    <property type="entry name" value="TTHA1013/TTHA0281-like"/>
</dbReference>
<reference evidence="2" key="1">
    <citation type="submission" date="2010-04" db="EMBL/GenBank/DDBJ databases">
        <title>Complete genome sequence of Nitrosococcus halophilus Nc4, a salt-adapted, aerobic obligate ammonia-oxidizing sulfur purple bacterium.</title>
        <authorList>
            <consortium name="US DOE Joint Genome Institute"/>
            <person name="Campbell M.A."/>
            <person name="Malfatti S.A."/>
            <person name="Chain P.S.G."/>
            <person name="Heidelberg J.F."/>
            <person name="Ward B.B."/>
            <person name="Klotz M.G."/>
        </authorList>
    </citation>
    <scope>NUCLEOTIDE SEQUENCE [LARGE SCALE GENOMIC DNA]</scope>
    <source>
        <strain evidence="2">Nc4</strain>
    </source>
</reference>
<organism evidence="1 2">
    <name type="scientific">Nitrosococcus halophilus (strain Nc4)</name>
    <dbReference type="NCBI Taxonomy" id="472759"/>
    <lineage>
        <taxon>Bacteria</taxon>
        <taxon>Pseudomonadati</taxon>
        <taxon>Pseudomonadota</taxon>
        <taxon>Gammaproteobacteria</taxon>
        <taxon>Chromatiales</taxon>
        <taxon>Chromatiaceae</taxon>
        <taxon>Nitrosococcus</taxon>
    </lineage>
</organism>
<accession>D5BUR7</accession>
<dbReference type="PANTHER" id="PTHR34504:SF4">
    <property type="entry name" value="ANTITOXIN HICB"/>
    <property type="match status" value="1"/>
</dbReference>
<dbReference type="eggNOG" id="COG1598">
    <property type="taxonomic scope" value="Bacteria"/>
</dbReference>
<dbReference type="PANTHER" id="PTHR34504">
    <property type="entry name" value="ANTITOXIN HICB"/>
    <property type="match status" value="1"/>
</dbReference>